<reference evidence="2 3" key="1">
    <citation type="journal article" date="2011" name="Science">
        <title>The ecoresponsive genome of Daphnia pulex.</title>
        <authorList>
            <person name="Colbourne J.K."/>
            <person name="Pfrender M.E."/>
            <person name="Gilbert D."/>
            <person name="Thomas W.K."/>
            <person name="Tucker A."/>
            <person name="Oakley T.H."/>
            <person name="Tokishita S."/>
            <person name="Aerts A."/>
            <person name="Arnold G.J."/>
            <person name="Basu M.K."/>
            <person name="Bauer D.J."/>
            <person name="Caceres C.E."/>
            <person name="Carmel L."/>
            <person name="Casola C."/>
            <person name="Choi J.H."/>
            <person name="Detter J.C."/>
            <person name="Dong Q."/>
            <person name="Dusheyko S."/>
            <person name="Eads B.D."/>
            <person name="Frohlich T."/>
            <person name="Geiler-Samerotte K.A."/>
            <person name="Gerlach D."/>
            <person name="Hatcher P."/>
            <person name="Jogdeo S."/>
            <person name="Krijgsveld J."/>
            <person name="Kriventseva E.V."/>
            <person name="Kultz D."/>
            <person name="Laforsch C."/>
            <person name="Lindquist E."/>
            <person name="Lopez J."/>
            <person name="Manak J.R."/>
            <person name="Muller J."/>
            <person name="Pangilinan J."/>
            <person name="Patwardhan R.P."/>
            <person name="Pitluck S."/>
            <person name="Pritham E.J."/>
            <person name="Rechtsteiner A."/>
            <person name="Rho M."/>
            <person name="Rogozin I.B."/>
            <person name="Sakarya O."/>
            <person name="Salamov A."/>
            <person name="Schaack S."/>
            <person name="Shapiro H."/>
            <person name="Shiga Y."/>
            <person name="Skalitzky C."/>
            <person name="Smith Z."/>
            <person name="Souvorov A."/>
            <person name="Sung W."/>
            <person name="Tang Z."/>
            <person name="Tsuchiya D."/>
            <person name="Tu H."/>
            <person name="Vos H."/>
            <person name="Wang M."/>
            <person name="Wolf Y.I."/>
            <person name="Yamagata H."/>
            <person name="Yamada T."/>
            <person name="Ye Y."/>
            <person name="Shaw J.R."/>
            <person name="Andrews J."/>
            <person name="Crease T.J."/>
            <person name="Tang H."/>
            <person name="Lucas S.M."/>
            <person name="Robertson H.M."/>
            <person name="Bork P."/>
            <person name="Koonin E.V."/>
            <person name="Zdobnov E.M."/>
            <person name="Grigoriev I.V."/>
            <person name="Lynch M."/>
            <person name="Boore J.L."/>
        </authorList>
    </citation>
    <scope>NUCLEOTIDE SEQUENCE [LARGE SCALE GENOMIC DNA]</scope>
</reference>
<proteinExistence type="predicted"/>
<dbReference type="Proteomes" id="UP000000305">
    <property type="component" value="Unassembled WGS sequence"/>
</dbReference>
<evidence type="ECO:0000313" key="3">
    <source>
        <dbReference type="Proteomes" id="UP000000305"/>
    </source>
</evidence>
<evidence type="ECO:0000313" key="2">
    <source>
        <dbReference type="EMBL" id="EFX67644.1"/>
    </source>
</evidence>
<keyword evidence="1" id="KW-0472">Membrane</keyword>
<dbReference type="AlphaFoldDB" id="E9HKU8"/>
<accession>E9HKU8</accession>
<keyword evidence="3" id="KW-1185">Reference proteome</keyword>
<dbReference type="HOGENOM" id="CLU_1534095_0_0_1"/>
<gene>
    <name evidence="2" type="ORF">DAPPUDRAFT_261282</name>
</gene>
<sequence length="175" mass="19373">MIAPDHRTYPKVKDIGGGFKFTLWPLSRFLPTTVAASQPFSTEVRDALGGHHLFRALYSVLGSVFSFVLCALLCALRSARLCSALCDLLRALHCAPTRPSLQLNHDFVWAVLLRSRSGGSLVLQHSFRHTPIVAGRPADPPGRSRSSARRSDLASSLPMYLKQTQQYWRLSLLAT</sequence>
<feature type="transmembrane region" description="Helical" evidence="1">
    <location>
        <begin position="56"/>
        <end position="76"/>
    </location>
</feature>
<dbReference type="EMBL" id="GL732672">
    <property type="protein sequence ID" value="EFX67644.1"/>
    <property type="molecule type" value="Genomic_DNA"/>
</dbReference>
<organism evidence="2 3">
    <name type="scientific">Daphnia pulex</name>
    <name type="common">Water flea</name>
    <dbReference type="NCBI Taxonomy" id="6669"/>
    <lineage>
        <taxon>Eukaryota</taxon>
        <taxon>Metazoa</taxon>
        <taxon>Ecdysozoa</taxon>
        <taxon>Arthropoda</taxon>
        <taxon>Crustacea</taxon>
        <taxon>Branchiopoda</taxon>
        <taxon>Diplostraca</taxon>
        <taxon>Cladocera</taxon>
        <taxon>Anomopoda</taxon>
        <taxon>Daphniidae</taxon>
        <taxon>Daphnia</taxon>
    </lineage>
</organism>
<dbReference type="InParanoid" id="E9HKU8"/>
<keyword evidence="1" id="KW-1133">Transmembrane helix</keyword>
<evidence type="ECO:0000256" key="1">
    <source>
        <dbReference type="SAM" id="Phobius"/>
    </source>
</evidence>
<name>E9HKU8_DAPPU</name>
<protein>
    <submittedName>
        <fullName evidence="2">Uncharacterized protein</fullName>
    </submittedName>
</protein>
<dbReference type="KEGG" id="dpx:DAPPUDRAFT_261282"/>
<keyword evidence="1" id="KW-0812">Transmembrane</keyword>